<dbReference type="InterPro" id="IPR003798">
    <property type="entry name" value="DNA_recombination_RmuC"/>
</dbReference>
<feature type="coiled-coil region" evidence="5">
    <location>
        <begin position="139"/>
        <end position="173"/>
    </location>
</feature>
<evidence type="ECO:0000313" key="7">
    <source>
        <dbReference type="EMBL" id="AIZ36353.1"/>
    </source>
</evidence>
<keyword evidence="6" id="KW-1133">Transmembrane helix</keyword>
<sequence>MNYLLTGVLILLVIFAIVLILKLLKKSNDEIIKDEDILKLKLGFSDEFNKLNEKLNGNNEKISNQLLEFKNSTNDNILKAGKENIDSIFNFNDKLKSELKKDFLNLTVVVEGRLDKINESVEVKLEKSFEDTKKTFSNVMQSLGRLDEAQKKMEFLSNNVQNLNNVLTDKKTRGIFGEVQLYQVLSSAFGNNSEIYQKQYKLSNGTMADAVIFAPEPLGTICIDSKFPLENYRRIFEDISENKLENEKNFEQNLKKHIDDISSKYIIKNETTDQAILFLPAEAIFAYLNAYMPKTVEYAYSRRVWITSPTTMMAILTTIQAVSQNLKQSQYALEIQKELNSLSDEFERYAKRWETLEKDINKVSKDVKDIFTTSTKITRRFDNIKNVDVFEKEEAEEVLKIKE</sequence>
<dbReference type="AlphaFoldDB" id="A0A0B4S0M8"/>
<dbReference type="OrthoDB" id="370725at2"/>
<evidence type="ECO:0000256" key="6">
    <source>
        <dbReference type="SAM" id="Phobius"/>
    </source>
</evidence>
<evidence type="ECO:0000256" key="1">
    <source>
        <dbReference type="ARBA" id="ARBA00003416"/>
    </source>
</evidence>
<dbReference type="EMBL" id="CP009761">
    <property type="protein sequence ID" value="AIZ36353.1"/>
    <property type="molecule type" value="Genomic_DNA"/>
</dbReference>
<organism evidence="7 8">
    <name type="scientific">Parvimonas micra</name>
    <dbReference type="NCBI Taxonomy" id="33033"/>
    <lineage>
        <taxon>Bacteria</taxon>
        <taxon>Bacillati</taxon>
        <taxon>Bacillota</taxon>
        <taxon>Tissierellia</taxon>
        <taxon>Tissierellales</taxon>
        <taxon>Peptoniphilaceae</taxon>
        <taxon>Parvimonas</taxon>
    </lineage>
</organism>
<accession>A0A0B4S0M8</accession>
<dbReference type="RefSeq" id="WP_041953750.1">
    <property type="nucleotide sequence ID" value="NZ_CP009761.1"/>
</dbReference>
<dbReference type="STRING" id="33033.NW74_02885"/>
<name>A0A0B4S0M8_9FIRM</name>
<protein>
    <submittedName>
        <fullName evidence="7">Recombinase RmuC</fullName>
    </submittedName>
</protein>
<dbReference type="PANTHER" id="PTHR30563">
    <property type="entry name" value="DNA RECOMBINATION PROTEIN RMUC"/>
    <property type="match status" value="1"/>
</dbReference>
<reference evidence="7 8" key="1">
    <citation type="submission" date="2014-10" db="EMBL/GenBank/DDBJ databases">
        <title>Complete genome sequence of Parvimonas micra KCOM 1535 (= ChDC B708).</title>
        <authorList>
            <person name="Kook J.-K."/>
            <person name="Park S.-N."/>
            <person name="Lim Y.K."/>
            <person name="Roh H."/>
        </authorList>
    </citation>
    <scope>NUCLEOTIDE SEQUENCE [LARGE SCALE GENOMIC DNA]</scope>
    <source>
        <strain evidence="8">KCOM 1535 / ChDC B708</strain>
    </source>
</reference>
<dbReference type="Pfam" id="PF02646">
    <property type="entry name" value="RmuC"/>
    <property type="match status" value="1"/>
</dbReference>
<evidence type="ECO:0000256" key="3">
    <source>
        <dbReference type="ARBA" id="ARBA00023054"/>
    </source>
</evidence>
<gene>
    <name evidence="7" type="ORF">NW74_02885</name>
</gene>
<proteinExistence type="inferred from homology"/>
<dbReference type="GO" id="GO:0006310">
    <property type="term" value="P:DNA recombination"/>
    <property type="evidence" value="ECO:0007669"/>
    <property type="project" value="UniProtKB-KW"/>
</dbReference>
<feature type="coiled-coil region" evidence="5">
    <location>
        <begin position="332"/>
        <end position="359"/>
    </location>
</feature>
<dbReference type="Proteomes" id="UP000031386">
    <property type="component" value="Chromosome"/>
</dbReference>
<keyword evidence="6" id="KW-0812">Transmembrane</keyword>
<keyword evidence="6" id="KW-0472">Membrane</keyword>
<keyword evidence="3 5" id="KW-0175">Coiled coil</keyword>
<evidence type="ECO:0000313" key="8">
    <source>
        <dbReference type="Proteomes" id="UP000031386"/>
    </source>
</evidence>
<keyword evidence="4" id="KW-0233">DNA recombination</keyword>
<evidence type="ECO:0000256" key="4">
    <source>
        <dbReference type="ARBA" id="ARBA00023172"/>
    </source>
</evidence>
<comment type="function">
    <text evidence="1">Involved in DNA recombination.</text>
</comment>
<comment type="similarity">
    <text evidence="2">Belongs to the RmuC family.</text>
</comment>
<dbReference type="PANTHER" id="PTHR30563:SF0">
    <property type="entry name" value="DNA RECOMBINATION PROTEIN RMUC"/>
    <property type="match status" value="1"/>
</dbReference>
<keyword evidence="8" id="KW-1185">Reference proteome</keyword>
<evidence type="ECO:0000256" key="2">
    <source>
        <dbReference type="ARBA" id="ARBA00009840"/>
    </source>
</evidence>
<feature type="transmembrane region" description="Helical" evidence="6">
    <location>
        <begin position="6"/>
        <end position="24"/>
    </location>
</feature>
<dbReference type="KEGG" id="pmic:NW74_02885"/>
<evidence type="ECO:0000256" key="5">
    <source>
        <dbReference type="SAM" id="Coils"/>
    </source>
</evidence>